<evidence type="ECO:0000313" key="1">
    <source>
        <dbReference type="EMBL" id="MFB9733057.1"/>
    </source>
</evidence>
<accession>A0ABV5V5G1</accession>
<dbReference type="RefSeq" id="WP_141338014.1">
    <property type="nucleotide sequence ID" value="NZ_JBHMAX010000024.1"/>
</dbReference>
<dbReference type="Proteomes" id="UP001589613">
    <property type="component" value="Unassembled WGS sequence"/>
</dbReference>
<protein>
    <recommendedName>
        <fullName evidence="3">Coenzyme PQQ synthesis protein D (PqqD)</fullName>
    </recommendedName>
</protein>
<evidence type="ECO:0008006" key="3">
    <source>
        <dbReference type="Google" id="ProtNLM"/>
    </source>
</evidence>
<proteinExistence type="predicted"/>
<evidence type="ECO:0000313" key="2">
    <source>
        <dbReference type="Proteomes" id="UP001589613"/>
    </source>
</evidence>
<comment type="caution">
    <text evidence="1">The sequence shown here is derived from an EMBL/GenBank/DDBJ whole genome shotgun (WGS) entry which is preliminary data.</text>
</comment>
<sequence>MSGPAQEGMPPARTVVRTVPAHDELHRDGESLVLLDGQVRRVSVLGTLVRARARDGLGVAELAEVLAEEFGPPPEGDTLGTTAQVVATLLSVGLLEVLDDLDDLDDPAG</sequence>
<keyword evidence="2" id="KW-1185">Reference proteome</keyword>
<name>A0ABV5V5G1_9MICO</name>
<gene>
    <name evidence="1" type="ORF">ACFFN0_13490</name>
</gene>
<organism evidence="1 2">
    <name type="scientific">Ornithinimicrobium kibberense</name>
    <dbReference type="NCBI Taxonomy" id="282060"/>
    <lineage>
        <taxon>Bacteria</taxon>
        <taxon>Bacillati</taxon>
        <taxon>Actinomycetota</taxon>
        <taxon>Actinomycetes</taxon>
        <taxon>Micrococcales</taxon>
        <taxon>Ornithinimicrobiaceae</taxon>
        <taxon>Ornithinimicrobium</taxon>
    </lineage>
</organism>
<dbReference type="EMBL" id="JBHMAX010000024">
    <property type="protein sequence ID" value="MFB9733057.1"/>
    <property type="molecule type" value="Genomic_DNA"/>
</dbReference>
<reference evidence="1 2" key="1">
    <citation type="submission" date="2024-09" db="EMBL/GenBank/DDBJ databases">
        <authorList>
            <person name="Sun Q."/>
            <person name="Mori K."/>
        </authorList>
    </citation>
    <scope>NUCLEOTIDE SEQUENCE [LARGE SCALE GENOMIC DNA]</scope>
    <source>
        <strain evidence="1 2">JCM 12763</strain>
    </source>
</reference>